<name>A0A926S6Y0_9HYPH</name>
<dbReference type="PANTHER" id="PTHR42760:SF135">
    <property type="entry name" value="BLL7886 PROTEIN"/>
    <property type="match status" value="1"/>
</dbReference>
<dbReference type="GO" id="GO:0030497">
    <property type="term" value="P:fatty acid elongation"/>
    <property type="evidence" value="ECO:0007669"/>
    <property type="project" value="TreeGrafter"/>
</dbReference>
<dbReference type="EC" id="1.1.1.47" evidence="3"/>
<dbReference type="Gene3D" id="3.40.50.720">
    <property type="entry name" value="NAD(P)-binding Rossmann-like Domain"/>
    <property type="match status" value="1"/>
</dbReference>
<dbReference type="InterPro" id="IPR020904">
    <property type="entry name" value="Sc_DH/Rdtase_CS"/>
</dbReference>
<dbReference type="RefSeq" id="WP_190293717.1">
    <property type="nucleotide sequence ID" value="NZ_JABFCZ010000029.1"/>
</dbReference>
<dbReference type="SUPFAM" id="SSF51735">
    <property type="entry name" value="NAD(P)-binding Rossmann-fold domains"/>
    <property type="match status" value="1"/>
</dbReference>
<dbReference type="PANTHER" id="PTHR42760">
    <property type="entry name" value="SHORT-CHAIN DEHYDROGENASES/REDUCTASES FAMILY MEMBER"/>
    <property type="match status" value="1"/>
</dbReference>
<protein>
    <submittedName>
        <fullName evidence="3">Glucose 1-dehydrogenase</fullName>
        <ecNumber evidence="3">1.1.1.47</ecNumber>
    </submittedName>
</protein>
<dbReference type="GO" id="GO:0047936">
    <property type="term" value="F:glucose 1-dehydrogenase [NAD(P)+] activity"/>
    <property type="evidence" value="ECO:0007669"/>
    <property type="project" value="UniProtKB-EC"/>
</dbReference>
<sequence length="256" mass="26934">MDLGKGLNGKRILITGASSGIGAHFARVAARHGAHVALAARRTDRLEQLAGELVEMGAQSARPIELDVSDGASIHHCRAQAVEAFGGLDILVNNAGIAREGAALDQTAEDFDAVMDVNLRGVWLMAISCGRHWRDTGQPGVIVNIASILGLRVGSGVASYAVSKAGVVQMTKALALEFARHQVRVNALAPGYFETEINEGFFNTPAGEKMVGRVPMRRIGDLSELDGPFLLLASDASRYMTGAVIPVDGGHLVSSL</sequence>
<dbReference type="Proteomes" id="UP000598467">
    <property type="component" value="Unassembled WGS sequence"/>
</dbReference>
<dbReference type="FunFam" id="3.40.50.720:FF:000084">
    <property type="entry name" value="Short-chain dehydrogenase reductase"/>
    <property type="match status" value="1"/>
</dbReference>
<organism evidence="3 4">
    <name type="scientific">Roseibium aggregatum</name>
    <dbReference type="NCBI Taxonomy" id="187304"/>
    <lineage>
        <taxon>Bacteria</taxon>
        <taxon>Pseudomonadati</taxon>
        <taxon>Pseudomonadota</taxon>
        <taxon>Alphaproteobacteria</taxon>
        <taxon>Hyphomicrobiales</taxon>
        <taxon>Stappiaceae</taxon>
        <taxon>Roseibium</taxon>
    </lineage>
</organism>
<dbReference type="CDD" id="cd05233">
    <property type="entry name" value="SDR_c"/>
    <property type="match status" value="1"/>
</dbReference>
<feature type="domain" description="Ketoreductase" evidence="2">
    <location>
        <begin position="10"/>
        <end position="151"/>
    </location>
</feature>
<dbReference type="PROSITE" id="PS00061">
    <property type="entry name" value="ADH_SHORT"/>
    <property type="match status" value="1"/>
</dbReference>
<comment type="caution">
    <text evidence="3">The sequence shown here is derived from an EMBL/GenBank/DDBJ whole genome shotgun (WGS) entry which is preliminary data.</text>
</comment>
<dbReference type="EMBL" id="JABFCZ010000029">
    <property type="protein sequence ID" value="MBD1549038.1"/>
    <property type="molecule type" value="Genomic_DNA"/>
</dbReference>
<evidence type="ECO:0000313" key="3">
    <source>
        <dbReference type="EMBL" id="MBD1549038.1"/>
    </source>
</evidence>
<dbReference type="NCBIfam" id="NF005559">
    <property type="entry name" value="PRK07231.1"/>
    <property type="match status" value="1"/>
</dbReference>
<accession>A0A926S6Y0</accession>
<gene>
    <name evidence="3" type="ORF">HK439_22490</name>
</gene>
<keyword evidence="3" id="KW-0560">Oxidoreductase</keyword>
<reference evidence="3" key="1">
    <citation type="submission" date="2020-05" db="EMBL/GenBank/DDBJ databases">
        <title>Identification of trans-AT polyketide cluster in two marine bacteria, producers of a novel glutaramide-containing polyketide sesbanimide D and analogs.</title>
        <authorList>
            <person name="Kacar D."/>
            <person name="Rodriguez P."/>
            <person name="Canedo L."/>
            <person name="Gonzalez E."/>
            <person name="Galan B."/>
            <person name="De La Calle F."/>
            <person name="Garcia J.L."/>
        </authorList>
    </citation>
    <scope>NUCLEOTIDE SEQUENCE</scope>
    <source>
        <strain evidence="3">PHM038</strain>
    </source>
</reference>
<dbReference type="PRINTS" id="PR00081">
    <property type="entry name" value="GDHRDH"/>
</dbReference>
<comment type="similarity">
    <text evidence="1">Belongs to the short-chain dehydrogenases/reductases (SDR) family.</text>
</comment>
<dbReference type="InterPro" id="IPR002347">
    <property type="entry name" value="SDR_fam"/>
</dbReference>
<dbReference type="SMART" id="SM00822">
    <property type="entry name" value="PKS_KR"/>
    <property type="match status" value="1"/>
</dbReference>
<proteinExistence type="inferred from homology"/>
<dbReference type="PRINTS" id="PR00080">
    <property type="entry name" value="SDRFAMILY"/>
</dbReference>
<dbReference type="Pfam" id="PF13561">
    <property type="entry name" value="adh_short_C2"/>
    <property type="match status" value="1"/>
</dbReference>
<evidence type="ECO:0000256" key="1">
    <source>
        <dbReference type="ARBA" id="ARBA00006484"/>
    </source>
</evidence>
<dbReference type="AlphaFoldDB" id="A0A926S6Y0"/>
<evidence type="ECO:0000313" key="4">
    <source>
        <dbReference type="Proteomes" id="UP000598467"/>
    </source>
</evidence>
<dbReference type="InterPro" id="IPR057326">
    <property type="entry name" value="KR_dom"/>
</dbReference>
<evidence type="ECO:0000259" key="2">
    <source>
        <dbReference type="SMART" id="SM00822"/>
    </source>
</evidence>
<dbReference type="InterPro" id="IPR036291">
    <property type="entry name" value="NAD(P)-bd_dom_sf"/>
</dbReference>